<dbReference type="AlphaFoldDB" id="A0A671QIM1"/>
<dbReference type="PANTHER" id="PTHR12840">
    <property type="entry name" value="NADH-UBIQUINONE OXIDOREDUCTASE ASHI SUBUNIT"/>
    <property type="match status" value="1"/>
</dbReference>
<organism evidence="1 2">
    <name type="scientific">Sinocyclocheilus anshuiensis</name>
    <dbReference type="NCBI Taxonomy" id="1608454"/>
    <lineage>
        <taxon>Eukaryota</taxon>
        <taxon>Metazoa</taxon>
        <taxon>Chordata</taxon>
        <taxon>Craniata</taxon>
        <taxon>Vertebrata</taxon>
        <taxon>Euteleostomi</taxon>
        <taxon>Actinopterygii</taxon>
        <taxon>Neopterygii</taxon>
        <taxon>Teleostei</taxon>
        <taxon>Ostariophysi</taxon>
        <taxon>Cypriniformes</taxon>
        <taxon>Cyprinidae</taxon>
        <taxon>Cyprininae</taxon>
        <taxon>Sinocyclocheilus</taxon>
    </lineage>
</organism>
<name>A0A671QIM1_9TELE</name>
<keyword evidence="2" id="KW-1185">Reference proteome</keyword>
<dbReference type="PANTHER" id="PTHR12840:SF1">
    <property type="entry name" value="NADH DEHYDROGENASE [UBIQUINONE] 1 BETA SUBCOMPLEX SUBUNIT 8, MITOCHONDRIAL"/>
    <property type="match status" value="1"/>
</dbReference>
<dbReference type="Proteomes" id="UP000472260">
    <property type="component" value="Unassembled WGS sequence"/>
</dbReference>
<reference evidence="1" key="1">
    <citation type="submission" date="2025-08" db="UniProtKB">
        <authorList>
            <consortium name="Ensembl"/>
        </authorList>
    </citation>
    <scope>IDENTIFICATION</scope>
</reference>
<reference evidence="1" key="2">
    <citation type="submission" date="2025-09" db="UniProtKB">
        <authorList>
            <consortium name="Ensembl"/>
        </authorList>
    </citation>
    <scope>IDENTIFICATION</scope>
</reference>
<dbReference type="InterPro" id="IPR008699">
    <property type="entry name" value="NDUFB8"/>
</dbReference>
<proteinExistence type="predicted"/>
<evidence type="ECO:0000313" key="2">
    <source>
        <dbReference type="Proteomes" id="UP000472260"/>
    </source>
</evidence>
<accession>A0A671QIM1</accession>
<protein>
    <submittedName>
        <fullName evidence="1">Uncharacterized protein</fullName>
    </submittedName>
</protein>
<dbReference type="Ensembl" id="ENSSANT00000075069.1">
    <property type="protein sequence ID" value="ENSSANP00000070608.1"/>
    <property type="gene ID" value="ENSSANG00000035261.1"/>
</dbReference>
<dbReference type="GO" id="GO:0005739">
    <property type="term" value="C:mitochondrion"/>
    <property type="evidence" value="ECO:0007669"/>
    <property type="project" value="InterPro"/>
</dbReference>
<evidence type="ECO:0000313" key="1">
    <source>
        <dbReference type="Ensembl" id="ENSSANP00000070608.1"/>
    </source>
</evidence>
<dbReference type="Pfam" id="PF05821">
    <property type="entry name" value="NDUF_B8"/>
    <property type="match status" value="1"/>
</dbReference>
<sequence>MKAVYGDYPLLPERSQQERDPWYQWDHPDLRRNWGEPVRKD</sequence>